<dbReference type="InterPro" id="IPR005801">
    <property type="entry name" value="ADC_synthase"/>
</dbReference>
<dbReference type="NCBIfam" id="NF010081">
    <property type="entry name" value="PRK13566.1"/>
    <property type="match status" value="1"/>
</dbReference>
<keyword evidence="1" id="KW-0315">Glutamine amidotransferase</keyword>
<dbReference type="InterPro" id="IPR017926">
    <property type="entry name" value="GATASE"/>
</dbReference>
<organism evidence="6 7">
    <name type="scientific">Sporolactobacillus spathodeae</name>
    <dbReference type="NCBI Taxonomy" id="1465502"/>
    <lineage>
        <taxon>Bacteria</taxon>
        <taxon>Bacillati</taxon>
        <taxon>Bacillota</taxon>
        <taxon>Bacilli</taxon>
        <taxon>Bacillales</taxon>
        <taxon>Sporolactobacillaceae</taxon>
        <taxon>Sporolactobacillus</taxon>
    </lineage>
</organism>
<keyword evidence="2" id="KW-0057">Aromatic amino acid biosynthesis</keyword>
<dbReference type="EMBL" id="JAFBEV010000012">
    <property type="protein sequence ID" value="MBM7658157.1"/>
    <property type="molecule type" value="Genomic_DNA"/>
</dbReference>
<dbReference type="PANTHER" id="PTHR11236:SF9">
    <property type="entry name" value="ANTHRANILATE SYNTHASE COMPONENT 1"/>
    <property type="match status" value="1"/>
</dbReference>
<proteinExistence type="predicted"/>
<dbReference type="CDD" id="cd01743">
    <property type="entry name" value="GATase1_Anthranilate_Synthase"/>
    <property type="match status" value="1"/>
</dbReference>
<dbReference type="InterPro" id="IPR006221">
    <property type="entry name" value="TrpG/PapA_dom"/>
</dbReference>
<dbReference type="GO" id="GO:0004049">
    <property type="term" value="F:anthranilate synthase activity"/>
    <property type="evidence" value="ECO:0007669"/>
    <property type="project" value="UniProtKB-EC"/>
</dbReference>
<dbReference type="SUPFAM" id="SSF56322">
    <property type="entry name" value="ADC synthase"/>
    <property type="match status" value="1"/>
</dbReference>
<dbReference type="PIRSF" id="PIRSF036934">
    <property type="entry name" value="TrpE-G"/>
    <property type="match status" value="1"/>
</dbReference>
<protein>
    <recommendedName>
        <fullName evidence="2">Anthranilate synthase</fullName>
        <ecNumber evidence="2">4.1.3.27</ecNumber>
    </recommendedName>
</protein>
<dbReference type="Pfam" id="PF00117">
    <property type="entry name" value="GATase"/>
    <property type="match status" value="1"/>
</dbReference>
<evidence type="ECO:0000259" key="5">
    <source>
        <dbReference type="Pfam" id="PF04715"/>
    </source>
</evidence>
<dbReference type="InterPro" id="IPR019999">
    <property type="entry name" value="Anth_synth_I-like"/>
</dbReference>
<dbReference type="EC" id="4.1.3.27" evidence="2"/>
<comment type="catalytic activity">
    <reaction evidence="2">
        <text>chorismate + L-glutamine = anthranilate + pyruvate + L-glutamate + H(+)</text>
        <dbReference type="Rhea" id="RHEA:21732"/>
        <dbReference type="ChEBI" id="CHEBI:15361"/>
        <dbReference type="ChEBI" id="CHEBI:15378"/>
        <dbReference type="ChEBI" id="CHEBI:16567"/>
        <dbReference type="ChEBI" id="CHEBI:29748"/>
        <dbReference type="ChEBI" id="CHEBI:29985"/>
        <dbReference type="ChEBI" id="CHEBI:58359"/>
        <dbReference type="EC" id="4.1.3.27"/>
    </reaction>
</comment>
<dbReference type="PRINTS" id="PR00096">
    <property type="entry name" value="GATASE"/>
</dbReference>
<feature type="domain" description="Chorismate-utilising enzyme C-terminal" evidence="4">
    <location>
        <begin position="251"/>
        <end position="504"/>
    </location>
</feature>
<keyword evidence="2" id="KW-0028">Amino-acid biosynthesis</keyword>
<evidence type="ECO:0000259" key="3">
    <source>
        <dbReference type="Pfam" id="PF00117"/>
    </source>
</evidence>
<evidence type="ECO:0000256" key="2">
    <source>
        <dbReference type="PIRNR" id="PIRNR036934"/>
    </source>
</evidence>
<evidence type="ECO:0000313" key="7">
    <source>
        <dbReference type="Proteomes" id="UP000823201"/>
    </source>
</evidence>
<dbReference type="Proteomes" id="UP000823201">
    <property type="component" value="Unassembled WGS sequence"/>
</dbReference>
<comment type="caution">
    <text evidence="6">The sequence shown here is derived from an EMBL/GenBank/DDBJ whole genome shotgun (WGS) entry which is preliminary data.</text>
</comment>
<dbReference type="Pfam" id="PF04715">
    <property type="entry name" value="Anth_synt_I_N"/>
    <property type="match status" value="1"/>
</dbReference>
<gene>
    <name evidence="6" type="ORF">JOC27_001610</name>
</gene>
<evidence type="ECO:0000313" key="6">
    <source>
        <dbReference type="EMBL" id="MBM7658157.1"/>
    </source>
</evidence>
<dbReference type="PROSITE" id="PS51273">
    <property type="entry name" value="GATASE_TYPE_1"/>
    <property type="match status" value="1"/>
</dbReference>
<dbReference type="NCBIfam" id="TIGR01815">
    <property type="entry name" value="TrpE-clade3"/>
    <property type="match status" value="1"/>
</dbReference>
<dbReference type="SUPFAM" id="SSF52317">
    <property type="entry name" value="Class I glutamine amidotransferase-like"/>
    <property type="match status" value="1"/>
</dbReference>
<dbReference type="PRINTS" id="PR00097">
    <property type="entry name" value="ANTSNTHASEII"/>
</dbReference>
<reference evidence="6 7" key="1">
    <citation type="submission" date="2021-01" db="EMBL/GenBank/DDBJ databases">
        <title>Genomic Encyclopedia of Type Strains, Phase IV (KMG-IV): sequencing the most valuable type-strain genomes for metagenomic binning, comparative biology and taxonomic classification.</title>
        <authorList>
            <person name="Goeker M."/>
        </authorList>
    </citation>
    <scope>NUCLEOTIDE SEQUENCE [LARGE SCALE GENOMIC DNA]</scope>
    <source>
        <strain evidence="6 7">DSM 100968</strain>
    </source>
</reference>
<dbReference type="Gene3D" id="3.40.50.880">
    <property type="match status" value="1"/>
</dbReference>
<accession>A0ABS2Q8P2</accession>
<dbReference type="Pfam" id="PF00425">
    <property type="entry name" value="Chorismate_bind"/>
    <property type="match status" value="1"/>
</dbReference>
<keyword evidence="2" id="KW-0822">Tryptophan biosynthesis</keyword>
<feature type="domain" description="Glutamine amidotransferase" evidence="3">
    <location>
        <begin position="540"/>
        <end position="715"/>
    </location>
</feature>
<evidence type="ECO:0000259" key="4">
    <source>
        <dbReference type="Pfam" id="PF00425"/>
    </source>
</evidence>
<dbReference type="InterPro" id="IPR010112">
    <property type="entry name" value="TrpE-G_bact"/>
</dbReference>
<dbReference type="PANTHER" id="PTHR11236">
    <property type="entry name" value="AMINOBENZOATE/ANTHRANILATE SYNTHASE"/>
    <property type="match status" value="1"/>
</dbReference>
<keyword evidence="2 6" id="KW-0456">Lyase</keyword>
<dbReference type="InterPro" id="IPR015890">
    <property type="entry name" value="Chorismate_C"/>
</dbReference>
<sequence>MSLLADFDPAAGVTTFTTSSGLRIERRQQPLQASHAISLLMKELNNRKGGLFSSNYTYPGRYSRWDIGFVNPPIELTAKQSHFQIRALNPRGEVILSFLARHLDDPALLIDSTDNDQICGHIDADQLTLIKEGERTRRPSIFSLLRKMQQLLAIDDQFLGLYGAFGFDLIRQFEQLPLSKARDPKQNDLQLYLPDALLVVDHEKNTCYQLAYEFIDGVSSSTDGLPRSGAELPYDAAFGQESFSTFANKEGDYANMVRAAKNAFKNGDLFEVVPSRVLAERCVSPPSEVFSRLQKINPSPYGFLLHLNDHEFLIGCSPEMYVRVDGATVETCPISGTIRRRGSAIEDAEQIKTLLGSLKEESELTMCTDVDRNDKSRVCQPGSVTVVGRRQIEAYSHLFHTVDHVKGLLKPGFDALDAFMSHMWAVTITGAPKIEAMNWIEAHEQTPRNWYGGAVGYLLVNGNMNTGLTLRTLRLHNGIAQIRVGATLLYDSIPEQEEQETLTKAGALLDALHSSTPAQINKEDRDGPEEEKLGKGLRLLLVDHLDSFVHTLAGYFQTLGASVTVCRSDAARQLLRAKEPCFDLVVLSPGPGAPRRFHMNETIRLCLEQRLPLFGICLGLQGIVDYFGGRLDLLSEPVHGKASLIRHNRNTRLFQGIPTSFKAGRYHSIHASALPPELIATAKTEDGILMAIEHRQLPLAAVQFHPESIMTMNDNIGMKILENVLASCKKALVEP</sequence>
<dbReference type="Gene3D" id="3.60.120.10">
    <property type="entry name" value="Anthranilate synthase"/>
    <property type="match status" value="1"/>
</dbReference>
<dbReference type="InterPro" id="IPR029062">
    <property type="entry name" value="Class_I_gatase-like"/>
</dbReference>
<evidence type="ECO:0000256" key="1">
    <source>
        <dbReference type="ARBA" id="ARBA00022962"/>
    </source>
</evidence>
<feature type="domain" description="Anthranilate synthase component I N-terminal" evidence="5">
    <location>
        <begin position="49"/>
        <end position="208"/>
    </location>
</feature>
<dbReference type="RefSeq" id="WP_205006722.1">
    <property type="nucleotide sequence ID" value="NZ_CBCRXA010000022.1"/>
</dbReference>
<dbReference type="InterPro" id="IPR006805">
    <property type="entry name" value="Anth_synth_I_N"/>
</dbReference>
<keyword evidence="7" id="KW-1185">Reference proteome</keyword>
<name>A0ABS2Q8P2_9BACL</name>
<comment type="pathway">
    <text evidence="2">Amino-acid biosynthesis; L-tryptophan biosynthesis; L-tryptophan from chorismate: step 1/5.</text>
</comment>